<keyword evidence="1" id="KW-0472">Membrane</keyword>
<keyword evidence="3" id="KW-1185">Reference proteome</keyword>
<name>A0ABY9PYV3_9FIRM</name>
<reference evidence="2 3" key="1">
    <citation type="submission" date="2022-07" db="EMBL/GenBank/DDBJ databases">
        <title>Genome sequence of Terrisporobacter mayombei DSM6539.</title>
        <authorList>
            <person name="Boeer T."/>
            <person name="Bengelsdorf F.R."/>
            <person name="Daniel R."/>
            <person name="Poehlein A."/>
        </authorList>
    </citation>
    <scope>NUCLEOTIDE SEQUENCE [LARGE SCALE GENOMIC DNA]</scope>
    <source>
        <strain evidence="2 3">DSM 6539</strain>
    </source>
</reference>
<organism evidence="2 3">
    <name type="scientific">Terrisporobacter mayombei</name>
    <dbReference type="NCBI Taxonomy" id="1541"/>
    <lineage>
        <taxon>Bacteria</taxon>
        <taxon>Bacillati</taxon>
        <taxon>Bacillota</taxon>
        <taxon>Clostridia</taxon>
        <taxon>Peptostreptococcales</taxon>
        <taxon>Peptostreptococcaceae</taxon>
        <taxon>Terrisporobacter</taxon>
    </lineage>
</organism>
<feature type="transmembrane region" description="Helical" evidence="1">
    <location>
        <begin position="33"/>
        <end position="53"/>
    </location>
</feature>
<evidence type="ECO:0000256" key="1">
    <source>
        <dbReference type="SAM" id="Phobius"/>
    </source>
</evidence>
<sequence length="59" mass="6670">MKKIGLRCLLTLVLLTCLRLVYVTIYKVPFFEQVFISTSIGLIIGITLVDVILSKSKVR</sequence>
<gene>
    <name evidence="2" type="ORF">TEMA_12250</name>
</gene>
<accession>A0ABY9PYV3</accession>
<evidence type="ECO:0000313" key="3">
    <source>
        <dbReference type="Proteomes" id="UP001235030"/>
    </source>
</evidence>
<dbReference type="Proteomes" id="UP001235030">
    <property type="component" value="Chromosome"/>
</dbReference>
<dbReference type="EMBL" id="CP101637">
    <property type="protein sequence ID" value="WMT80902.1"/>
    <property type="molecule type" value="Genomic_DNA"/>
</dbReference>
<dbReference type="RefSeq" id="WP_228103095.1">
    <property type="nucleotide sequence ID" value="NZ_CP101637.1"/>
</dbReference>
<keyword evidence="1" id="KW-0812">Transmembrane</keyword>
<evidence type="ECO:0000313" key="2">
    <source>
        <dbReference type="EMBL" id="WMT80902.1"/>
    </source>
</evidence>
<keyword evidence="1" id="KW-1133">Transmembrane helix</keyword>
<protein>
    <submittedName>
        <fullName evidence="2">Uncharacterized protein</fullName>
    </submittedName>
</protein>
<proteinExistence type="predicted"/>